<dbReference type="InterPro" id="IPR016024">
    <property type="entry name" value="ARM-type_fold"/>
</dbReference>
<dbReference type="GO" id="GO:0005096">
    <property type="term" value="F:GTPase activator activity"/>
    <property type="evidence" value="ECO:0007669"/>
    <property type="project" value="InterPro"/>
</dbReference>
<dbReference type="PANTHER" id="PTHR12658:SF0">
    <property type="entry name" value="TUBULIN-SPECIFIC CHAPERONE D"/>
    <property type="match status" value="1"/>
</dbReference>
<name>A0A1E3QLY6_9ASCO</name>
<keyword evidence="1" id="KW-0812">Transmembrane</keyword>
<dbReference type="OrthoDB" id="10253476at2759"/>
<gene>
    <name evidence="3" type="ORF">BABINDRAFT_163116</name>
</gene>
<dbReference type="Pfam" id="PF23579">
    <property type="entry name" value="ARM_TBCD"/>
    <property type="match status" value="1"/>
</dbReference>
<dbReference type="PANTHER" id="PTHR12658">
    <property type="entry name" value="BETA-TUBULIN COFACTOR D"/>
    <property type="match status" value="1"/>
</dbReference>
<feature type="domain" description="Tubulin-folding cofactor D ARM repeats" evidence="2">
    <location>
        <begin position="429"/>
        <end position="543"/>
    </location>
</feature>
<evidence type="ECO:0000256" key="1">
    <source>
        <dbReference type="SAM" id="Phobius"/>
    </source>
</evidence>
<accession>A0A1E3QLY6</accession>
<dbReference type="GO" id="GO:0007023">
    <property type="term" value="P:post-chaperonin tubulin folding pathway"/>
    <property type="evidence" value="ECO:0007669"/>
    <property type="project" value="InterPro"/>
</dbReference>
<keyword evidence="1" id="KW-1133">Transmembrane helix</keyword>
<evidence type="ECO:0000313" key="4">
    <source>
        <dbReference type="Proteomes" id="UP000094336"/>
    </source>
</evidence>
<dbReference type="EMBL" id="KV454437">
    <property type="protein sequence ID" value="ODQ78092.1"/>
    <property type="molecule type" value="Genomic_DNA"/>
</dbReference>
<evidence type="ECO:0000313" key="3">
    <source>
        <dbReference type="EMBL" id="ODQ78092.1"/>
    </source>
</evidence>
<proteinExistence type="predicted"/>
<organism evidence="3 4">
    <name type="scientific">Babjeviella inositovora NRRL Y-12698</name>
    <dbReference type="NCBI Taxonomy" id="984486"/>
    <lineage>
        <taxon>Eukaryota</taxon>
        <taxon>Fungi</taxon>
        <taxon>Dikarya</taxon>
        <taxon>Ascomycota</taxon>
        <taxon>Saccharomycotina</taxon>
        <taxon>Pichiomycetes</taxon>
        <taxon>Serinales incertae sedis</taxon>
        <taxon>Babjeviella</taxon>
    </lineage>
</organism>
<keyword evidence="4" id="KW-1185">Reference proteome</keyword>
<dbReference type="GO" id="GO:0007021">
    <property type="term" value="P:tubulin complex assembly"/>
    <property type="evidence" value="ECO:0007669"/>
    <property type="project" value="InterPro"/>
</dbReference>
<reference evidence="4" key="1">
    <citation type="submission" date="2016-05" db="EMBL/GenBank/DDBJ databases">
        <title>Comparative genomics of biotechnologically important yeasts.</title>
        <authorList>
            <consortium name="DOE Joint Genome Institute"/>
            <person name="Riley R."/>
            <person name="Haridas S."/>
            <person name="Wolfe K.H."/>
            <person name="Lopes M.R."/>
            <person name="Hittinger C.T."/>
            <person name="Goker M."/>
            <person name="Salamov A."/>
            <person name="Wisecaver J."/>
            <person name="Long T.M."/>
            <person name="Aerts A.L."/>
            <person name="Barry K."/>
            <person name="Choi C."/>
            <person name="Clum A."/>
            <person name="Coughlan A.Y."/>
            <person name="Deshpande S."/>
            <person name="Douglass A.P."/>
            <person name="Hanson S.J."/>
            <person name="Klenk H.-P."/>
            <person name="Labutti K."/>
            <person name="Lapidus A."/>
            <person name="Lindquist E."/>
            <person name="Lipzen A."/>
            <person name="Meier-Kolthoff J.P."/>
            <person name="Ohm R.A."/>
            <person name="Otillar R.P."/>
            <person name="Pangilinan J."/>
            <person name="Peng Y."/>
            <person name="Rokas A."/>
            <person name="Rosa C.A."/>
            <person name="Scheuner C."/>
            <person name="Sibirny A.A."/>
            <person name="Slot J.C."/>
            <person name="Stielow J.B."/>
            <person name="Sun H."/>
            <person name="Kurtzman C.P."/>
            <person name="Blackwell M."/>
            <person name="Grigoriev I.V."/>
            <person name="Jeffries T.W."/>
        </authorList>
    </citation>
    <scope>NUCLEOTIDE SEQUENCE [LARGE SCALE GENOMIC DNA]</scope>
    <source>
        <strain evidence="4">NRRL Y-12698</strain>
    </source>
</reference>
<evidence type="ECO:0000259" key="2">
    <source>
        <dbReference type="Pfam" id="PF25767"/>
    </source>
</evidence>
<dbReference type="GO" id="GO:0048487">
    <property type="term" value="F:beta-tubulin binding"/>
    <property type="evidence" value="ECO:0007669"/>
    <property type="project" value="InterPro"/>
</dbReference>
<dbReference type="Proteomes" id="UP000094336">
    <property type="component" value="Unassembled WGS sequence"/>
</dbReference>
<keyword evidence="1" id="KW-0472">Membrane</keyword>
<dbReference type="AlphaFoldDB" id="A0A1E3QLY6"/>
<feature type="transmembrane region" description="Helical" evidence="1">
    <location>
        <begin position="156"/>
        <end position="175"/>
    </location>
</feature>
<sequence length="1181" mass="134042">MDAVDSPEYTTIKNSPKIQCEILEKLQFLIGVAVEANADIPLSLTQVTITTSQLLVQISQFETCPQLIDASLLQYVSLIAADYIQLKAAQRRCAPTDLHAPLITARIQSLCDLVYCLVKVRGLKAVTSCLESDLYMVEELISYLGPNQTGEWKENYFVLLWLSIMVLMPFPLSLINSALPEKLFGLLNGMLGNASNKYGKENEVASYCLAKLLTRSDMIELGFLKRFYDGFAKITCKLGLSVIVNPTLNPLSVNDSLRCMNYILKFIRFHDIEPHIYVHLGIVKAILAHASEPHARVDMIRVIKNLKNLACNYIFLQNQYLLDPDHTDYDAQLEEILTMLTNMVDSADYVMNTDARYCLGKDIAKVIRLLPLDYQVDIINFVLQKLDVKEVHREFLRDITLGVTQANRDVYICPQESSYLSVDTELVNIESYHTVFLVMAELLRTSVLPVTYFPLLERLLRVFCFFKQLRITFTIGSQLRDACCFIAWAMFRNYSALRRKNPMGLICVSSIGCQLMLMTCFDSDLMIRRAGAAGIQELIGRFGGSVFEHQGKASAKALTEIGAADAALAVRLIEELDYIKLGNLSRSFDTAISFVEKLPYLKNSLFLDFLLTRGITSFEYELRYHSAQLLARFLETENEQRVTAVFLQVYGSWVTETQAGRPADGLLGAIACILLVTSSSFDSFHRSITATIEEYVTYDFHRDPFYKGEELLQLLTAVMKQNPAFTILEKLWDAVFQVIRIDHVKIVLAFQEFCRHISLTEQDWERFMKYMRNGNLATVKAVGYLLLVMSSHERIAQLVVLLKDPSIQAESRAALMHSFSIIVQRAPAEFLTYDLLFELVQQLDDYTITQQGDVGNKIRLATITMLNSNWRTFFVGNLEFEIEKRLLRLSCEIIDKIKYKALGLIIRINGMDLTSVFGSDMSVAGASDNYYDVILDVYRKFYLDKSYPDTETLQWLDELSHNFWRGYVFSAGALSASNYTISKSFVAFLKFFTALGDDAKVHVLTVLLSLLKPAPAKPSKGKVGMTTDRNLKCQLCTLNLFVHLLDSFTPLPDGFNTKALYIRAYNLHLNTTNVERIQRVIGIFNHILLRQVRSQETLAFADPLKRILWLISNHPVLRVRQLAAEALFEVYDEMLNKEFGKEAGLSDSLSAAMDILQRVDWTQDVKKIKIEAEGVTIKGLN</sequence>
<dbReference type="RefSeq" id="XP_018983420.1">
    <property type="nucleotide sequence ID" value="XM_019129725.1"/>
</dbReference>
<dbReference type="GeneID" id="30147578"/>
<dbReference type="InterPro" id="IPR058033">
    <property type="entry name" value="ARM_TBCD_2nd"/>
</dbReference>
<dbReference type="InterPro" id="IPR033162">
    <property type="entry name" value="TBCD"/>
</dbReference>
<dbReference type="SUPFAM" id="SSF48371">
    <property type="entry name" value="ARM repeat"/>
    <property type="match status" value="1"/>
</dbReference>
<dbReference type="Pfam" id="PF25767">
    <property type="entry name" value="ARM_TBCD_2nd"/>
    <property type="match status" value="1"/>
</dbReference>
<protein>
    <recommendedName>
        <fullName evidence="2">Tubulin-folding cofactor D ARM repeats domain-containing protein</fullName>
    </recommendedName>
</protein>
<dbReference type="STRING" id="984486.A0A1E3QLY6"/>
<dbReference type="GO" id="GO:0000226">
    <property type="term" value="P:microtubule cytoskeleton organization"/>
    <property type="evidence" value="ECO:0007669"/>
    <property type="project" value="TreeGrafter"/>
</dbReference>